<organism evidence="2 3">
    <name type="scientific">Paraburkholderia translucens</name>
    <dbReference type="NCBI Taxonomy" id="2886945"/>
    <lineage>
        <taxon>Bacteria</taxon>
        <taxon>Pseudomonadati</taxon>
        <taxon>Pseudomonadota</taxon>
        <taxon>Betaproteobacteria</taxon>
        <taxon>Burkholderiales</taxon>
        <taxon>Burkholderiaceae</taxon>
        <taxon>Paraburkholderia</taxon>
    </lineage>
</organism>
<comment type="caution">
    <text evidence="2">The sequence shown here is derived from an EMBL/GenBank/DDBJ whole genome shotgun (WGS) entry which is preliminary data.</text>
</comment>
<feature type="domain" description="DUF7673" evidence="1">
    <location>
        <begin position="31"/>
        <end position="114"/>
    </location>
</feature>
<evidence type="ECO:0000313" key="3">
    <source>
        <dbReference type="Proteomes" id="UP001430614"/>
    </source>
</evidence>
<gene>
    <name evidence="2" type="ORF">LJ655_08210</name>
</gene>
<evidence type="ECO:0000259" key="1">
    <source>
        <dbReference type="Pfam" id="PF24720"/>
    </source>
</evidence>
<protein>
    <recommendedName>
        <fullName evidence="1">DUF7673 domain-containing protein</fullName>
    </recommendedName>
</protein>
<dbReference type="Proteomes" id="UP001430614">
    <property type="component" value="Unassembled WGS sequence"/>
</dbReference>
<reference evidence="2 3" key="1">
    <citation type="submission" date="2021-11" db="EMBL/GenBank/DDBJ databases">
        <authorList>
            <person name="Oh E.-T."/>
            <person name="Kim S.-B."/>
        </authorList>
    </citation>
    <scope>NUCLEOTIDE SEQUENCE [LARGE SCALE GENOMIC DNA]</scope>
    <source>
        <strain evidence="2 3">MMS20-SJTN17</strain>
    </source>
</reference>
<proteinExistence type="predicted"/>
<name>A0ABS8KAW6_9BURK</name>
<dbReference type="RefSeq" id="WP_230560761.1">
    <property type="nucleotide sequence ID" value="NZ_JAJITC010000004.1"/>
</dbReference>
<dbReference type="EMBL" id="JAJITC010000004">
    <property type="protein sequence ID" value="MCC8401874.1"/>
    <property type="molecule type" value="Genomic_DNA"/>
</dbReference>
<sequence>MSTPDPFAAFMNKVLRGHPHSQSLIDEGRIALHRLYDFALGETGESCVIAMFLLGLYDARRFPLPVQELRMLDRTLIDDVLRVLRMDFLAGSDNIHHYFWSGEKIFEHLAQFWDFDE</sequence>
<evidence type="ECO:0000313" key="2">
    <source>
        <dbReference type="EMBL" id="MCC8401874.1"/>
    </source>
</evidence>
<dbReference type="Pfam" id="PF24720">
    <property type="entry name" value="DUF7673"/>
    <property type="match status" value="1"/>
</dbReference>
<dbReference type="InterPro" id="IPR056090">
    <property type="entry name" value="DUF7673"/>
</dbReference>
<accession>A0ABS8KAW6</accession>
<keyword evidence="3" id="KW-1185">Reference proteome</keyword>